<protein>
    <submittedName>
        <fullName evidence="2">Uncharacterized protein</fullName>
    </submittedName>
</protein>
<dbReference type="AlphaFoldDB" id="A0A9P6L647"/>
<feature type="compositionally biased region" description="Basic and acidic residues" evidence="1">
    <location>
        <begin position="754"/>
        <end position="764"/>
    </location>
</feature>
<evidence type="ECO:0000256" key="1">
    <source>
        <dbReference type="SAM" id="MobiDB-lite"/>
    </source>
</evidence>
<feature type="region of interest" description="Disordered" evidence="1">
    <location>
        <begin position="592"/>
        <end position="884"/>
    </location>
</feature>
<dbReference type="Proteomes" id="UP000736335">
    <property type="component" value="Unassembled WGS sequence"/>
</dbReference>
<organism evidence="2 3">
    <name type="scientific">Thelephora terrestris</name>
    <dbReference type="NCBI Taxonomy" id="56493"/>
    <lineage>
        <taxon>Eukaryota</taxon>
        <taxon>Fungi</taxon>
        <taxon>Dikarya</taxon>
        <taxon>Basidiomycota</taxon>
        <taxon>Agaricomycotina</taxon>
        <taxon>Agaricomycetes</taxon>
        <taxon>Thelephorales</taxon>
        <taxon>Thelephoraceae</taxon>
        <taxon>Thelephora</taxon>
    </lineage>
</organism>
<feature type="region of interest" description="Disordered" evidence="1">
    <location>
        <begin position="515"/>
        <end position="534"/>
    </location>
</feature>
<name>A0A9P6L647_9AGAM</name>
<feature type="compositionally biased region" description="Low complexity" evidence="1">
    <location>
        <begin position="827"/>
        <end position="841"/>
    </location>
</feature>
<dbReference type="OrthoDB" id="3270368at2759"/>
<evidence type="ECO:0000313" key="3">
    <source>
        <dbReference type="Proteomes" id="UP000736335"/>
    </source>
</evidence>
<accession>A0A9P6L647</accession>
<dbReference type="EMBL" id="WIUZ02000009">
    <property type="protein sequence ID" value="KAF9783839.1"/>
    <property type="molecule type" value="Genomic_DNA"/>
</dbReference>
<proteinExistence type="predicted"/>
<reference evidence="2" key="1">
    <citation type="journal article" date="2020" name="Nat. Commun.">
        <title>Large-scale genome sequencing of mycorrhizal fungi provides insights into the early evolution of symbiotic traits.</title>
        <authorList>
            <person name="Miyauchi S."/>
            <person name="Kiss E."/>
            <person name="Kuo A."/>
            <person name="Drula E."/>
            <person name="Kohler A."/>
            <person name="Sanchez-Garcia M."/>
            <person name="Morin E."/>
            <person name="Andreopoulos B."/>
            <person name="Barry K.W."/>
            <person name="Bonito G."/>
            <person name="Buee M."/>
            <person name="Carver A."/>
            <person name="Chen C."/>
            <person name="Cichocki N."/>
            <person name="Clum A."/>
            <person name="Culley D."/>
            <person name="Crous P.W."/>
            <person name="Fauchery L."/>
            <person name="Girlanda M."/>
            <person name="Hayes R.D."/>
            <person name="Keri Z."/>
            <person name="LaButti K."/>
            <person name="Lipzen A."/>
            <person name="Lombard V."/>
            <person name="Magnuson J."/>
            <person name="Maillard F."/>
            <person name="Murat C."/>
            <person name="Nolan M."/>
            <person name="Ohm R.A."/>
            <person name="Pangilinan J."/>
            <person name="Pereira M.F."/>
            <person name="Perotto S."/>
            <person name="Peter M."/>
            <person name="Pfister S."/>
            <person name="Riley R."/>
            <person name="Sitrit Y."/>
            <person name="Stielow J.B."/>
            <person name="Szollosi G."/>
            <person name="Zifcakova L."/>
            <person name="Stursova M."/>
            <person name="Spatafora J.W."/>
            <person name="Tedersoo L."/>
            <person name="Vaario L.M."/>
            <person name="Yamada A."/>
            <person name="Yan M."/>
            <person name="Wang P."/>
            <person name="Xu J."/>
            <person name="Bruns T."/>
            <person name="Baldrian P."/>
            <person name="Vilgalys R."/>
            <person name="Dunand C."/>
            <person name="Henrissat B."/>
            <person name="Grigoriev I.V."/>
            <person name="Hibbett D."/>
            <person name="Nagy L.G."/>
            <person name="Martin F.M."/>
        </authorList>
    </citation>
    <scope>NUCLEOTIDE SEQUENCE</scope>
    <source>
        <strain evidence="2">UH-Tt-Lm1</strain>
    </source>
</reference>
<feature type="compositionally biased region" description="Basic and acidic residues" evidence="1">
    <location>
        <begin position="647"/>
        <end position="666"/>
    </location>
</feature>
<evidence type="ECO:0000313" key="2">
    <source>
        <dbReference type="EMBL" id="KAF9783839.1"/>
    </source>
</evidence>
<sequence length="934" mass="101310">MDSLENSTLTGFYTQDTSLSADSQIFGKLLVAVREPLVPLYEKFPLQTFQLAAAIFSFLFYEKIVIQLTAGNRVLQSSWEGVAESLLSGVLDFLEMRSDGATLRTLAQALYPVLCSICFSTAFCSSITMGSNLRYVAFTLLVDSANEPTNKEVLRDPEYLGSRRLGATLYGSKDYVILENLFLLVLIVAPKFESMDKRSGFMREVFVANYPQDTICGESLARMLAKPTERDSDLLQAQAIEILAKSNLMFPQPFDVSHIDSCGLRFPQTPPQQRLIVDYKSLLANVIKDDGYESFRVSFDQICGIAFASADKPSFVKVVVGTSSAPTIQLRPLKVPDGQSPSVTFEIGENDVLRFKRALRTRGIVGPPHISVSQEGPRLEFDREGNAVPDILASVVQTIERCMQLSQRSDDSLEDLDNQDHEDYLSANESPVSPSARPTIIVSSIPQEATAAASSRPLPTILQASPDIRASQKTQTAKKTVTTLLDTKLADVTPSPRVPRQPSVFVPVTPSQVKHRDVFGSGDTDLSELSDDSEADSMKALSQKLAARTDSLNAITKRAPILADTLSPVCASGKNVAKRRVLDSGDEEALSNFRKGAKGGSKFGAGEPKKATPTAVFSDEDDLPPPPAPLKKGRPKATKKPPGPLNKDQKPLVRDDGARKREREDGNDSTGKGGAPDAQENPPPVKRARKTTGGKSVAIRPKAVSPVPALIPTPPRDSQVLKKARVTAKRNANYGGRPKSARPSSPARDFAGLSEDRDSSDTLDLKTGFAEPHVEPALVDGGDYDYVPSPVPKSKPKSKAAEKPKSTLAGKSVAEKPKRTTVKAKAKTQAGTRTRAAATKAKGVDDEKVLKVDPPRKEKPKPKTKKKAEAVSADEGGREPLQIVLSEGSPVAIEITSSPPEPSRLKRQPVSRVTVQEVYLSIPLVPFTLLLWWR</sequence>
<reference evidence="2" key="2">
    <citation type="submission" date="2020-11" db="EMBL/GenBank/DDBJ databases">
        <authorList>
            <consortium name="DOE Joint Genome Institute"/>
            <person name="Kuo A."/>
            <person name="Miyauchi S."/>
            <person name="Kiss E."/>
            <person name="Drula E."/>
            <person name="Kohler A."/>
            <person name="Sanchez-Garcia M."/>
            <person name="Andreopoulos B."/>
            <person name="Barry K.W."/>
            <person name="Bonito G."/>
            <person name="Buee M."/>
            <person name="Carver A."/>
            <person name="Chen C."/>
            <person name="Cichocki N."/>
            <person name="Clum A."/>
            <person name="Culley D."/>
            <person name="Crous P.W."/>
            <person name="Fauchery L."/>
            <person name="Girlanda M."/>
            <person name="Hayes R."/>
            <person name="Keri Z."/>
            <person name="Labutti K."/>
            <person name="Lipzen A."/>
            <person name="Lombard V."/>
            <person name="Magnuson J."/>
            <person name="Maillard F."/>
            <person name="Morin E."/>
            <person name="Murat C."/>
            <person name="Nolan M."/>
            <person name="Ohm R."/>
            <person name="Pangilinan J."/>
            <person name="Pereira M."/>
            <person name="Perotto S."/>
            <person name="Peter M."/>
            <person name="Riley R."/>
            <person name="Sitrit Y."/>
            <person name="Stielow B."/>
            <person name="Szollosi G."/>
            <person name="Zifcakova L."/>
            <person name="Stursova M."/>
            <person name="Spatafora J.W."/>
            <person name="Tedersoo L."/>
            <person name="Vaario L.-M."/>
            <person name="Yamada A."/>
            <person name="Yan M."/>
            <person name="Wang P."/>
            <person name="Xu J."/>
            <person name="Bruns T."/>
            <person name="Baldrian P."/>
            <person name="Vilgalys R."/>
            <person name="Henrissat B."/>
            <person name="Grigoriev I.V."/>
            <person name="Hibbett D."/>
            <person name="Nagy L.G."/>
            <person name="Martin F.M."/>
        </authorList>
    </citation>
    <scope>NUCLEOTIDE SEQUENCE</scope>
    <source>
        <strain evidence="2">UH-Tt-Lm1</strain>
    </source>
</reference>
<feature type="compositionally biased region" description="Acidic residues" evidence="1">
    <location>
        <begin position="525"/>
        <end position="534"/>
    </location>
</feature>
<comment type="caution">
    <text evidence="2">The sequence shown here is derived from an EMBL/GenBank/DDBJ whole genome shotgun (WGS) entry which is preliminary data.</text>
</comment>
<feature type="compositionally biased region" description="Basic and acidic residues" evidence="1">
    <location>
        <begin position="842"/>
        <end position="857"/>
    </location>
</feature>
<gene>
    <name evidence="2" type="ORF">BJ322DRAFT_882244</name>
</gene>
<keyword evidence="3" id="KW-1185">Reference proteome</keyword>